<feature type="compositionally biased region" description="Basic and acidic residues" evidence="10">
    <location>
        <begin position="44"/>
        <end position="60"/>
    </location>
</feature>
<dbReference type="OrthoDB" id="9760364at2"/>
<evidence type="ECO:0000256" key="10">
    <source>
        <dbReference type="SAM" id="MobiDB-lite"/>
    </source>
</evidence>
<dbReference type="eggNOG" id="COG0474">
    <property type="taxonomic scope" value="Bacteria"/>
</dbReference>
<dbReference type="Gene3D" id="3.40.1110.10">
    <property type="entry name" value="Calcium-transporting ATPase, cytoplasmic domain N"/>
    <property type="match status" value="1"/>
</dbReference>
<accession>E3CZS5</accession>
<feature type="region of interest" description="Disordered" evidence="10">
    <location>
        <begin position="1"/>
        <end position="60"/>
    </location>
</feature>
<dbReference type="EMBL" id="CM001022">
    <property type="protein sequence ID" value="EFQ24707.1"/>
    <property type="molecule type" value="Genomic_DNA"/>
</dbReference>
<dbReference type="Pfam" id="PF00122">
    <property type="entry name" value="E1-E2_ATPase"/>
    <property type="match status" value="1"/>
</dbReference>
<keyword evidence="7" id="KW-1278">Translocase</keyword>
<dbReference type="Proteomes" id="UP000005096">
    <property type="component" value="Chromosome"/>
</dbReference>
<comment type="subcellular location">
    <subcellularLocation>
        <location evidence="1">Cell membrane</location>
        <topology evidence="1">Multi-pass membrane protein</topology>
    </subcellularLocation>
</comment>
<dbReference type="InterPro" id="IPR008250">
    <property type="entry name" value="ATPase_P-typ_transduc_dom_A_sf"/>
</dbReference>
<feature type="domain" description="Cation-transporting P-type ATPase N-terminal" evidence="12">
    <location>
        <begin position="28"/>
        <end position="102"/>
    </location>
</feature>
<evidence type="ECO:0000256" key="8">
    <source>
        <dbReference type="ARBA" id="ARBA00022989"/>
    </source>
</evidence>
<dbReference type="GO" id="GO:0006883">
    <property type="term" value="P:intracellular sodium ion homeostasis"/>
    <property type="evidence" value="ECO:0007669"/>
    <property type="project" value="TreeGrafter"/>
</dbReference>
<dbReference type="SFLD" id="SFLDF00027">
    <property type="entry name" value="p-type_atpase"/>
    <property type="match status" value="1"/>
</dbReference>
<comment type="similarity">
    <text evidence="2">Belongs to the cation transport ATPase (P-type) (TC 3.A.3) family. Type IIA subfamily.</text>
</comment>
<evidence type="ECO:0000256" key="5">
    <source>
        <dbReference type="ARBA" id="ARBA00022741"/>
    </source>
</evidence>
<dbReference type="GO" id="GO:1902600">
    <property type="term" value="P:proton transmembrane transport"/>
    <property type="evidence" value="ECO:0007669"/>
    <property type="project" value="TreeGrafter"/>
</dbReference>
<dbReference type="InterPro" id="IPR023298">
    <property type="entry name" value="ATPase_P-typ_TM_dom_sf"/>
</dbReference>
<keyword evidence="13" id="KW-0378">Hydrolase</keyword>
<feature type="transmembrane region" description="Helical" evidence="11">
    <location>
        <begin position="299"/>
        <end position="323"/>
    </location>
</feature>
<dbReference type="GO" id="GO:0016887">
    <property type="term" value="F:ATP hydrolysis activity"/>
    <property type="evidence" value="ECO:0007669"/>
    <property type="project" value="InterPro"/>
</dbReference>
<dbReference type="GO" id="GO:0030007">
    <property type="term" value="P:intracellular potassium ion homeostasis"/>
    <property type="evidence" value="ECO:0007669"/>
    <property type="project" value="TreeGrafter"/>
</dbReference>
<dbReference type="Gene3D" id="1.20.1110.10">
    <property type="entry name" value="Calcium-transporting ATPase, transmembrane domain"/>
    <property type="match status" value="2"/>
</dbReference>
<dbReference type="SUPFAM" id="SSF56784">
    <property type="entry name" value="HAD-like"/>
    <property type="match status" value="1"/>
</dbReference>
<dbReference type="SMART" id="SM00831">
    <property type="entry name" value="Cation_ATPase_N"/>
    <property type="match status" value="1"/>
</dbReference>
<feature type="transmembrane region" description="Helical" evidence="11">
    <location>
        <begin position="82"/>
        <end position="100"/>
    </location>
</feature>
<dbReference type="PANTHER" id="PTHR43294">
    <property type="entry name" value="SODIUM/POTASSIUM-TRANSPORTING ATPASE SUBUNIT ALPHA"/>
    <property type="match status" value="1"/>
</dbReference>
<dbReference type="Pfam" id="PF00690">
    <property type="entry name" value="Cation_ATPase_N"/>
    <property type="match status" value="1"/>
</dbReference>
<feature type="transmembrane region" description="Helical" evidence="11">
    <location>
        <begin position="701"/>
        <end position="721"/>
    </location>
</feature>
<keyword evidence="6" id="KW-0067">ATP-binding</keyword>
<dbReference type="GO" id="GO:0005524">
    <property type="term" value="F:ATP binding"/>
    <property type="evidence" value="ECO:0007669"/>
    <property type="project" value="UniProtKB-KW"/>
</dbReference>
<evidence type="ECO:0000313" key="13">
    <source>
        <dbReference type="EMBL" id="EFQ24707.1"/>
    </source>
</evidence>
<evidence type="ECO:0000256" key="6">
    <source>
        <dbReference type="ARBA" id="ARBA00022840"/>
    </source>
</evidence>
<keyword evidence="4 11" id="KW-0812">Transmembrane</keyword>
<dbReference type="InterPro" id="IPR023214">
    <property type="entry name" value="HAD_sf"/>
</dbReference>
<dbReference type="Pfam" id="PF13246">
    <property type="entry name" value="Cation_ATPase"/>
    <property type="match status" value="1"/>
</dbReference>
<evidence type="ECO:0000259" key="12">
    <source>
        <dbReference type="SMART" id="SM00831"/>
    </source>
</evidence>
<dbReference type="GO" id="GO:0005391">
    <property type="term" value="F:P-type sodium:potassium-exchanging transporter activity"/>
    <property type="evidence" value="ECO:0007669"/>
    <property type="project" value="TreeGrafter"/>
</dbReference>
<keyword evidence="14" id="KW-1185">Reference proteome</keyword>
<evidence type="ECO:0000256" key="11">
    <source>
        <dbReference type="SAM" id="Phobius"/>
    </source>
</evidence>
<dbReference type="RefSeq" id="WP_006301952.1">
    <property type="nucleotide sequence ID" value="NZ_CM001022.1"/>
</dbReference>
<keyword evidence="5" id="KW-0547">Nucleotide-binding</keyword>
<keyword evidence="8 11" id="KW-1133">Transmembrane helix</keyword>
<feature type="transmembrane region" description="Helical" evidence="11">
    <location>
        <begin position="775"/>
        <end position="794"/>
    </location>
</feature>
<sequence>MEEDRTRAATGLSRSGQEVPVPGGGVPSAHALSGEEVLRLLGSDPERGLSEEEAERRRERFGPNVLSREASVPWWRVLLRQFRGGMVFLLAGAAGISIAMGDLLDAGAIGAVVLVNGLIGFATEYRAERSLQALKKMTSPTARVVREGVAKVVDAADLVPGDLLVLEAGDIPGADARILQASRLAAGEASLTGESVPVEKHADPLPEETDLGDRRNCLFAGTSLVRGTARALVFATGAATEMGRIGGLLTRLDKGRTPLEERLERFSRFLVWLVLGVGGAVVVLGSLQGRPLLEMLETGIALAVAAVPEGLPFVATMTLAVGVRQMARRRALVRNLAAVETLGSTTVVCSDKTGTITENRMTLRVLLPAVPGEEGELWRVAALCNNGALGRDGDIGDPMETALLRAARDAGVDPEGLRAAEPRLDEEPFDSSTMRMVTFHAAGVAIKGAPERLLEELRYVRTPEGRSPLDEPAREGWRKRVAALAAQGMRTLAFASGEDREGAALLGVAGILDPPRPEVRGAVAACGEAGIRVILVTGDHLLTARAVAEETGILREGLRGITGREFGALPEDRVAEAAKDLAVLARVAPEHKVRLVQALREAGEVVAMTGDGVNDAPALKAADVGVAMGITGTEVSKEAGDVVLKDDRFATIVDAVEEGRRIFDNIRKAILFLLCCNLSEVFTVFLGLAANLPTLLTPLQILWVNLATDVVPALTLALDPAEPGVMRRPPRAREEDLLPRPLRWRILVQGLLLTLGVLGAYGACLVLRPGDYRGASEVAFFTLVTAQLCFVLNLRRESFLRDPRQLISNPLLLGGIVATLLVQVAAAHVPLLQEVLDIAPLSAPQWGCVAAGALLPTALCQVRKLLSRDRTSPI</sequence>
<proteinExistence type="inferred from homology"/>
<dbReference type="InterPro" id="IPR050510">
    <property type="entry name" value="Cation_transp_ATPase_P-type"/>
</dbReference>
<protein>
    <submittedName>
        <fullName evidence="13">ATPase, P-type (Transporting), HAD superfamily, subfamily IC</fullName>
        <ecNumber evidence="13">3.6.3.8</ecNumber>
    </submittedName>
</protein>
<dbReference type="InterPro" id="IPR004014">
    <property type="entry name" value="ATPase_P-typ_cation-transptr_N"/>
</dbReference>
<evidence type="ECO:0000256" key="3">
    <source>
        <dbReference type="ARBA" id="ARBA00022475"/>
    </source>
</evidence>
<evidence type="ECO:0000256" key="2">
    <source>
        <dbReference type="ARBA" id="ARBA00005675"/>
    </source>
</evidence>
<dbReference type="InterPro" id="IPR023299">
    <property type="entry name" value="ATPase_P-typ_cyto_dom_N"/>
</dbReference>
<evidence type="ECO:0000313" key="14">
    <source>
        <dbReference type="Proteomes" id="UP000005096"/>
    </source>
</evidence>
<feature type="transmembrane region" description="Helical" evidence="11">
    <location>
        <begin position="269"/>
        <end position="287"/>
    </location>
</feature>
<dbReference type="SFLD" id="SFLDG00002">
    <property type="entry name" value="C1.7:_P-type_atpase_like"/>
    <property type="match status" value="1"/>
</dbReference>
<feature type="transmembrane region" description="Helical" evidence="11">
    <location>
        <begin position="806"/>
        <end position="831"/>
    </location>
</feature>
<dbReference type="SFLD" id="SFLDS00003">
    <property type="entry name" value="Haloacid_Dehalogenase"/>
    <property type="match status" value="1"/>
</dbReference>
<feature type="transmembrane region" description="Helical" evidence="11">
    <location>
        <begin position="106"/>
        <end position="127"/>
    </location>
</feature>
<dbReference type="STRING" id="584708.Apau_2300"/>
<feature type="transmembrane region" description="Helical" evidence="11">
    <location>
        <begin position="669"/>
        <end position="689"/>
    </location>
</feature>
<evidence type="ECO:0000256" key="1">
    <source>
        <dbReference type="ARBA" id="ARBA00004651"/>
    </source>
</evidence>
<organism evidence="13 14">
    <name type="scientific">Aminomonas paucivorans DSM 12260</name>
    <dbReference type="NCBI Taxonomy" id="584708"/>
    <lineage>
        <taxon>Bacteria</taxon>
        <taxon>Thermotogati</taxon>
        <taxon>Synergistota</taxon>
        <taxon>Synergistia</taxon>
        <taxon>Synergistales</taxon>
        <taxon>Synergistaceae</taxon>
        <taxon>Aminomonas</taxon>
    </lineage>
</organism>
<dbReference type="InterPro" id="IPR018303">
    <property type="entry name" value="ATPase_P-typ_P_site"/>
</dbReference>
<dbReference type="AlphaFoldDB" id="E3CZS5"/>
<dbReference type="SUPFAM" id="SSF81665">
    <property type="entry name" value="Calcium ATPase, transmembrane domain M"/>
    <property type="match status" value="1"/>
</dbReference>
<dbReference type="Pfam" id="PF00689">
    <property type="entry name" value="Cation_ATPase_C"/>
    <property type="match status" value="1"/>
</dbReference>
<reference evidence="13 14" key="1">
    <citation type="journal article" date="2010" name="Stand. Genomic Sci.">
        <title>Non-contiguous finished genome sequence of Aminomonas paucivorans type strain (GLU-3).</title>
        <authorList>
            <person name="Pitluck S."/>
            <person name="Yasawong M."/>
            <person name="Held B."/>
            <person name="Lapidus A."/>
            <person name="Nolan M."/>
            <person name="Copeland A."/>
            <person name="Lucas S."/>
            <person name="Del Rio T.G."/>
            <person name="Tice H."/>
            <person name="Cheng J.F."/>
            <person name="Chertkov O."/>
            <person name="Goodwin L."/>
            <person name="Tapia R."/>
            <person name="Han C."/>
            <person name="Liolios K."/>
            <person name="Ivanova N."/>
            <person name="Mavromatis K."/>
            <person name="Ovchinnikova G."/>
            <person name="Pati A."/>
            <person name="Chen A."/>
            <person name="Palaniappan K."/>
            <person name="Land M."/>
            <person name="Hauser L."/>
            <person name="Chang Y.J."/>
            <person name="Jeffries C.D."/>
            <person name="Pukall R."/>
            <person name="Spring S."/>
            <person name="Rohde M."/>
            <person name="Sikorski J."/>
            <person name="Goker M."/>
            <person name="Woyke T."/>
            <person name="Bristow J."/>
            <person name="Eisen J.A."/>
            <person name="Markowitz V."/>
            <person name="Hugenholtz P."/>
            <person name="Kyrpides N.C."/>
            <person name="Klenk H.P."/>
        </authorList>
    </citation>
    <scope>NUCLEOTIDE SEQUENCE [LARGE SCALE GENOMIC DNA]</scope>
    <source>
        <strain evidence="13 14">DSM 12260</strain>
    </source>
</reference>
<feature type="transmembrane region" description="Helical" evidence="11">
    <location>
        <begin position="843"/>
        <end position="862"/>
    </location>
</feature>
<dbReference type="EC" id="3.6.3.8" evidence="13"/>
<dbReference type="PRINTS" id="PR00120">
    <property type="entry name" value="HATPASE"/>
</dbReference>
<dbReference type="Gene3D" id="3.40.50.1000">
    <property type="entry name" value="HAD superfamily/HAD-like"/>
    <property type="match status" value="2"/>
</dbReference>
<dbReference type="InterPro" id="IPR059000">
    <property type="entry name" value="ATPase_P-type_domA"/>
</dbReference>
<evidence type="ECO:0000256" key="4">
    <source>
        <dbReference type="ARBA" id="ARBA00022692"/>
    </source>
</evidence>
<dbReference type="SUPFAM" id="SSF81653">
    <property type="entry name" value="Calcium ATPase, transduction domain A"/>
    <property type="match status" value="1"/>
</dbReference>
<dbReference type="PROSITE" id="PS00154">
    <property type="entry name" value="ATPASE_E1_E2"/>
    <property type="match status" value="1"/>
</dbReference>
<dbReference type="InterPro" id="IPR001757">
    <property type="entry name" value="P_typ_ATPase"/>
</dbReference>
<dbReference type="NCBIfam" id="TIGR01494">
    <property type="entry name" value="ATPase_P-type"/>
    <property type="match status" value="2"/>
</dbReference>
<evidence type="ECO:0000256" key="7">
    <source>
        <dbReference type="ARBA" id="ARBA00022967"/>
    </source>
</evidence>
<feature type="transmembrane region" description="Helical" evidence="11">
    <location>
        <begin position="742"/>
        <end position="763"/>
    </location>
</feature>
<gene>
    <name evidence="13" type="ORF">Apau_2300</name>
</gene>
<dbReference type="Gene3D" id="2.70.150.10">
    <property type="entry name" value="Calcium-transporting ATPase, cytoplasmic transduction domain A"/>
    <property type="match status" value="1"/>
</dbReference>
<dbReference type="InterPro" id="IPR036412">
    <property type="entry name" value="HAD-like_sf"/>
</dbReference>
<dbReference type="PRINTS" id="PR00119">
    <property type="entry name" value="CATATPASE"/>
</dbReference>
<dbReference type="GO" id="GO:0036376">
    <property type="term" value="P:sodium ion export across plasma membrane"/>
    <property type="evidence" value="ECO:0007669"/>
    <property type="project" value="TreeGrafter"/>
</dbReference>
<keyword evidence="9 11" id="KW-0472">Membrane</keyword>
<dbReference type="InterPro" id="IPR044492">
    <property type="entry name" value="P_typ_ATPase_HD_dom"/>
</dbReference>
<evidence type="ECO:0000256" key="9">
    <source>
        <dbReference type="ARBA" id="ARBA00023136"/>
    </source>
</evidence>
<dbReference type="PaxDb" id="584708-Apau_2300"/>
<dbReference type="GO" id="GO:0005886">
    <property type="term" value="C:plasma membrane"/>
    <property type="evidence" value="ECO:0007669"/>
    <property type="project" value="UniProtKB-SubCell"/>
</dbReference>
<keyword evidence="3" id="KW-1003">Cell membrane</keyword>
<name>E3CZS5_9BACT</name>
<dbReference type="SUPFAM" id="SSF81660">
    <property type="entry name" value="Metal cation-transporting ATPase, ATP-binding domain N"/>
    <property type="match status" value="1"/>
</dbReference>
<dbReference type="InterPro" id="IPR006068">
    <property type="entry name" value="ATPase_P-typ_cation-transptr_C"/>
</dbReference>
<dbReference type="GO" id="GO:1990573">
    <property type="term" value="P:potassium ion import across plasma membrane"/>
    <property type="evidence" value="ECO:0007669"/>
    <property type="project" value="TreeGrafter"/>
</dbReference>
<dbReference type="PANTHER" id="PTHR43294:SF21">
    <property type="entry name" value="CATION TRANSPORTING ATPASE"/>
    <property type="match status" value="1"/>
</dbReference>
<dbReference type="HOGENOM" id="CLU_002360_2_1_0"/>